<dbReference type="RefSeq" id="WP_308251341.1">
    <property type="nucleotide sequence ID" value="NZ_JACCFO010000001.1"/>
</dbReference>
<dbReference type="EMBL" id="JACCFO010000001">
    <property type="protein sequence ID" value="NYI98337.1"/>
    <property type="molecule type" value="Genomic_DNA"/>
</dbReference>
<dbReference type="InterPro" id="IPR050109">
    <property type="entry name" value="HTH-type_TetR-like_transc_reg"/>
</dbReference>
<reference evidence="6 7" key="1">
    <citation type="submission" date="2020-07" db="EMBL/GenBank/DDBJ databases">
        <title>Sequencing the genomes of 1000 actinobacteria strains.</title>
        <authorList>
            <person name="Klenk H.-P."/>
        </authorList>
    </citation>
    <scope>NUCLEOTIDE SEQUENCE [LARGE SCALE GENOMIC DNA]</scope>
    <source>
        <strain evidence="6 7">DSM 45927</strain>
    </source>
</reference>
<protein>
    <submittedName>
        <fullName evidence="6">AcrR family transcriptional regulator</fullName>
    </submittedName>
</protein>
<dbReference type="InterPro" id="IPR009057">
    <property type="entry name" value="Homeodomain-like_sf"/>
</dbReference>
<dbReference type="GO" id="GO:0000976">
    <property type="term" value="F:transcription cis-regulatory region binding"/>
    <property type="evidence" value="ECO:0007669"/>
    <property type="project" value="TreeGrafter"/>
</dbReference>
<keyword evidence="3" id="KW-0804">Transcription</keyword>
<dbReference type="PANTHER" id="PTHR30055">
    <property type="entry name" value="HTH-TYPE TRANSCRIPTIONAL REGULATOR RUTR"/>
    <property type="match status" value="1"/>
</dbReference>
<keyword evidence="7" id="KW-1185">Reference proteome</keyword>
<keyword evidence="2 4" id="KW-0238">DNA-binding</keyword>
<accession>A0A853BV00</accession>
<comment type="caution">
    <text evidence="6">The sequence shown here is derived from an EMBL/GenBank/DDBJ whole genome shotgun (WGS) entry which is preliminary data.</text>
</comment>
<dbReference type="PANTHER" id="PTHR30055:SF234">
    <property type="entry name" value="HTH-TYPE TRANSCRIPTIONAL REGULATOR BETI"/>
    <property type="match status" value="1"/>
</dbReference>
<dbReference type="AlphaFoldDB" id="A0A853BV00"/>
<evidence type="ECO:0000256" key="4">
    <source>
        <dbReference type="PROSITE-ProRule" id="PRU00335"/>
    </source>
</evidence>
<dbReference type="Proteomes" id="UP000575985">
    <property type="component" value="Unassembled WGS sequence"/>
</dbReference>
<dbReference type="PROSITE" id="PS50977">
    <property type="entry name" value="HTH_TETR_2"/>
    <property type="match status" value="1"/>
</dbReference>
<dbReference type="Gene3D" id="1.10.357.10">
    <property type="entry name" value="Tetracycline Repressor, domain 2"/>
    <property type="match status" value="1"/>
</dbReference>
<feature type="DNA-binding region" description="H-T-H motif" evidence="4">
    <location>
        <begin position="102"/>
        <end position="121"/>
    </location>
</feature>
<evidence type="ECO:0000313" key="6">
    <source>
        <dbReference type="EMBL" id="NYI98337.1"/>
    </source>
</evidence>
<evidence type="ECO:0000256" key="1">
    <source>
        <dbReference type="ARBA" id="ARBA00023015"/>
    </source>
</evidence>
<dbReference type="InterPro" id="IPR036271">
    <property type="entry name" value="Tet_transcr_reg_TetR-rel_C_sf"/>
</dbReference>
<name>A0A853BV00_9ACTN</name>
<evidence type="ECO:0000259" key="5">
    <source>
        <dbReference type="PROSITE" id="PS50977"/>
    </source>
</evidence>
<evidence type="ECO:0000256" key="2">
    <source>
        <dbReference type="ARBA" id="ARBA00023125"/>
    </source>
</evidence>
<dbReference type="SUPFAM" id="SSF46689">
    <property type="entry name" value="Homeodomain-like"/>
    <property type="match status" value="1"/>
</dbReference>
<organism evidence="6 7">
    <name type="scientific">Streptomonospora nanhaiensis</name>
    <dbReference type="NCBI Taxonomy" id="1323731"/>
    <lineage>
        <taxon>Bacteria</taxon>
        <taxon>Bacillati</taxon>
        <taxon>Actinomycetota</taxon>
        <taxon>Actinomycetes</taxon>
        <taxon>Streptosporangiales</taxon>
        <taxon>Nocardiopsidaceae</taxon>
        <taxon>Streptomonospora</taxon>
    </lineage>
</organism>
<evidence type="ECO:0000313" key="7">
    <source>
        <dbReference type="Proteomes" id="UP000575985"/>
    </source>
</evidence>
<feature type="domain" description="HTH tetR-type" evidence="5">
    <location>
        <begin position="79"/>
        <end position="139"/>
    </location>
</feature>
<keyword evidence="1" id="KW-0805">Transcription regulation</keyword>
<dbReference type="SUPFAM" id="SSF48498">
    <property type="entry name" value="Tetracyclin repressor-like, C-terminal domain"/>
    <property type="match status" value="1"/>
</dbReference>
<dbReference type="InterPro" id="IPR001647">
    <property type="entry name" value="HTH_TetR"/>
</dbReference>
<evidence type="ECO:0000256" key="3">
    <source>
        <dbReference type="ARBA" id="ARBA00023163"/>
    </source>
</evidence>
<proteinExistence type="predicted"/>
<dbReference type="Pfam" id="PF00440">
    <property type="entry name" value="TetR_N"/>
    <property type="match status" value="1"/>
</dbReference>
<gene>
    <name evidence="6" type="ORF">HNR12_004614</name>
</gene>
<dbReference type="GO" id="GO:0003700">
    <property type="term" value="F:DNA-binding transcription factor activity"/>
    <property type="evidence" value="ECO:0007669"/>
    <property type="project" value="TreeGrafter"/>
</dbReference>
<sequence>MPDTGSRGSAGAARVPREVVDAALRVARRLGKDVADVPTREIALEAGISRSTLLRRLGGPREALDEAVRAAGVDPGGQPPVRDRAITACAHLIGEHGLAGLTLEAVAARADCSVHSVYAAFGGRNDLLEAVFERYSPILDVEQILDGPPRGLPETVRLIYRRLAQALDREPRVLPAMLAEAFARPAAPASQALVRHFVPRVLAVLGRWLADEVAAGRIRPMPVTLLLQQLVGPMLMHFLTRPALGGVRQVDLPDPEEACEEFAAAFVRAVALPAPGGDRD</sequence>